<evidence type="ECO:0000256" key="1">
    <source>
        <dbReference type="ARBA" id="ARBA00007970"/>
    </source>
</evidence>
<dbReference type="Proteomes" id="UP000704068">
    <property type="component" value="Unassembled WGS sequence"/>
</dbReference>
<keyword evidence="4" id="KW-0663">Pyridoxal phosphate</keyword>
<gene>
    <name evidence="6" type="ORF">HXK21_00745</name>
</gene>
<sequence length="352" mass="40445">MADDINYLDRNEFNFEPSPEVVKAIKDFDVNKLCFYTRLYDEGKKSIFSIALAEDYGVDESQVVLGYGAEDILKQAVHFFLTETPGRNTMLIPQYSWWYYQSIADEVDGRTLQYSVNEEEDGFAYNFEALRRSIEEHRPKVVLVASPNNPTGNGLTPDELDRLGQFTPTDTIILVDEAYASFVTDNVSYIARLVGRYPNMIFCRTLSKFYGLPGLRMGFAFVGRSEEMEKFCRYANKYLGYDRLAEDIAVAALRSEEHYRHVAAVMNEARRMYKEEIGRLPGFKVYRSVANFILIKYPPALKDALQRAFAQAHYKVKFMNEPGLETHLRITLGRAKQNREVADVILKIAQAQ</sequence>
<comment type="caution">
    <text evidence="6">The sequence shown here is derived from an EMBL/GenBank/DDBJ whole genome shotgun (WGS) entry which is preliminary data.</text>
</comment>
<dbReference type="RefSeq" id="WP_303762552.1">
    <property type="nucleotide sequence ID" value="NZ_JABZGR010000001.1"/>
</dbReference>
<evidence type="ECO:0000313" key="6">
    <source>
        <dbReference type="EMBL" id="MBF0969559.1"/>
    </source>
</evidence>
<dbReference type="SUPFAM" id="SSF53383">
    <property type="entry name" value="PLP-dependent transferases"/>
    <property type="match status" value="1"/>
</dbReference>
<accession>A0A929RXK9</accession>
<dbReference type="InterPro" id="IPR015422">
    <property type="entry name" value="PyrdxlP-dep_Trfase_small"/>
</dbReference>
<feature type="domain" description="Aminotransferase class I/classII large" evidence="5">
    <location>
        <begin position="8"/>
        <end position="345"/>
    </location>
</feature>
<dbReference type="EMBL" id="JABZGR010000001">
    <property type="protein sequence ID" value="MBF0969559.1"/>
    <property type="molecule type" value="Genomic_DNA"/>
</dbReference>
<dbReference type="InterPro" id="IPR050106">
    <property type="entry name" value="HistidinolP_aminotransfase"/>
</dbReference>
<dbReference type="Gene3D" id="3.40.640.10">
    <property type="entry name" value="Type I PLP-dependent aspartate aminotransferase-like (Major domain)"/>
    <property type="match status" value="1"/>
</dbReference>
<dbReference type="PANTHER" id="PTHR43643:SF3">
    <property type="entry name" value="HISTIDINOL-PHOSPHATE AMINOTRANSFERASE"/>
    <property type="match status" value="1"/>
</dbReference>
<evidence type="ECO:0000259" key="5">
    <source>
        <dbReference type="Pfam" id="PF00155"/>
    </source>
</evidence>
<dbReference type="Gene3D" id="3.90.1150.10">
    <property type="entry name" value="Aspartate Aminotransferase, domain 1"/>
    <property type="match status" value="1"/>
</dbReference>
<protein>
    <submittedName>
        <fullName evidence="6">Aminotransferase class I/II-fold pyridoxal phosphate-dependent enzyme</fullName>
    </submittedName>
</protein>
<proteinExistence type="inferred from homology"/>
<evidence type="ECO:0000256" key="4">
    <source>
        <dbReference type="ARBA" id="ARBA00022898"/>
    </source>
</evidence>
<name>A0A929RXK9_9BACT</name>
<dbReference type="Pfam" id="PF00155">
    <property type="entry name" value="Aminotran_1_2"/>
    <property type="match status" value="1"/>
</dbReference>
<evidence type="ECO:0000256" key="3">
    <source>
        <dbReference type="ARBA" id="ARBA00022679"/>
    </source>
</evidence>
<reference evidence="6" key="1">
    <citation type="submission" date="2020-04" db="EMBL/GenBank/DDBJ databases">
        <title>Deep metagenomics examines the oral microbiome during advanced dental caries in children, revealing novel taxa and co-occurrences with host molecules.</title>
        <authorList>
            <person name="Baker J.L."/>
            <person name="Morton J.T."/>
            <person name="Dinis M."/>
            <person name="Alvarez R."/>
            <person name="Tran N.C."/>
            <person name="Knight R."/>
            <person name="Edlund A."/>
        </authorList>
    </citation>
    <scope>NUCLEOTIDE SEQUENCE</scope>
    <source>
        <strain evidence="6">JCVI_34_bin.1</strain>
    </source>
</reference>
<dbReference type="CDD" id="cd00609">
    <property type="entry name" value="AAT_like"/>
    <property type="match status" value="1"/>
</dbReference>
<keyword evidence="3" id="KW-0808">Transferase</keyword>
<dbReference type="InterPro" id="IPR015424">
    <property type="entry name" value="PyrdxlP-dep_Trfase"/>
</dbReference>
<organism evidence="6 7">
    <name type="scientific">Alloprevotella tannerae</name>
    <dbReference type="NCBI Taxonomy" id="76122"/>
    <lineage>
        <taxon>Bacteria</taxon>
        <taxon>Pseudomonadati</taxon>
        <taxon>Bacteroidota</taxon>
        <taxon>Bacteroidia</taxon>
        <taxon>Bacteroidales</taxon>
        <taxon>Prevotellaceae</taxon>
        <taxon>Alloprevotella</taxon>
    </lineage>
</organism>
<dbReference type="InterPro" id="IPR015421">
    <property type="entry name" value="PyrdxlP-dep_Trfase_major"/>
</dbReference>
<dbReference type="GO" id="GO:0008483">
    <property type="term" value="F:transaminase activity"/>
    <property type="evidence" value="ECO:0007669"/>
    <property type="project" value="UniProtKB-KW"/>
</dbReference>
<dbReference type="PANTHER" id="PTHR43643">
    <property type="entry name" value="HISTIDINOL-PHOSPHATE AMINOTRANSFERASE 2"/>
    <property type="match status" value="1"/>
</dbReference>
<dbReference type="AlphaFoldDB" id="A0A929RXK9"/>
<dbReference type="GO" id="GO:0030170">
    <property type="term" value="F:pyridoxal phosphate binding"/>
    <property type="evidence" value="ECO:0007669"/>
    <property type="project" value="InterPro"/>
</dbReference>
<dbReference type="InterPro" id="IPR004839">
    <property type="entry name" value="Aminotransferase_I/II_large"/>
</dbReference>
<comment type="similarity">
    <text evidence="1">Belongs to the class-II pyridoxal-phosphate-dependent aminotransferase family. Histidinol-phosphate aminotransferase subfamily.</text>
</comment>
<evidence type="ECO:0000256" key="2">
    <source>
        <dbReference type="ARBA" id="ARBA00022576"/>
    </source>
</evidence>
<keyword evidence="2 6" id="KW-0032">Aminotransferase</keyword>
<evidence type="ECO:0000313" key="7">
    <source>
        <dbReference type="Proteomes" id="UP000704068"/>
    </source>
</evidence>